<organism evidence="1 2">
    <name type="scientific">Fusarium circinatum</name>
    <name type="common">Pitch canker fungus</name>
    <name type="synonym">Gibberella circinata</name>
    <dbReference type="NCBI Taxonomy" id="48490"/>
    <lineage>
        <taxon>Eukaryota</taxon>
        <taxon>Fungi</taxon>
        <taxon>Dikarya</taxon>
        <taxon>Ascomycota</taxon>
        <taxon>Pezizomycotina</taxon>
        <taxon>Sordariomycetes</taxon>
        <taxon>Hypocreomycetidae</taxon>
        <taxon>Hypocreales</taxon>
        <taxon>Nectriaceae</taxon>
        <taxon>Fusarium</taxon>
        <taxon>Fusarium fujikuroi species complex</taxon>
    </lineage>
</organism>
<name>A0A8H5UJL1_FUSCI</name>
<evidence type="ECO:0000313" key="2">
    <source>
        <dbReference type="Proteomes" id="UP000572754"/>
    </source>
</evidence>
<gene>
    <name evidence="1" type="ORF">FCIRC_1817</name>
</gene>
<evidence type="ECO:0000313" key="1">
    <source>
        <dbReference type="EMBL" id="KAF5688528.1"/>
    </source>
</evidence>
<dbReference type="AlphaFoldDB" id="A0A8H5UJL1"/>
<dbReference type="EMBL" id="JAAQPE010000060">
    <property type="protein sequence ID" value="KAF5688528.1"/>
    <property type="molecule type" value="Genomic_DNA"/>
</dbReference>
<sequence length="70" mass="8304">MLVRKFEHEECILRLVVQLDVVIARDLQYEYLGLKQVCTANELFNARLAEGNFIVPRLLFPYYYQTPLLL</sequence>
<protein>
    <submittedName>
        <fullName evidence="1">Uncharacterized protein</fullName>
    </submittedName>
</protein>
<reference evidence="2" key="1">
    <citation type="journal article" date="2020" name="BMC Genomics">
        <title>Correction to: Identification and distribution of gene clusters required for synthesis of sphingolipid metabolism inhibitors in diverse species of the filamentous fungus Fusarium.</title>
        <authorList>
            <person name="Kim H.S."/>
            <person name="Lohmar J.M."/>
            <person name="Busman M."/>
            <person name="Brown D.W."/>
            <person name="Naumann T.A."/>
            <person name="Divon H.H."/>
            <person name="Lysoe E."/>
            <person name="Uhlig S."/>
            <person name="Proctor R.H."/>
        </authorList>
    </citation>
    <scope>NUCLEOTIDE SEQUENCE [LARGE SCALE GENOMIC DNA]</scope>
    <source>
        <strain evidence="2">NRRL 25331</strain>
    </source>
</reference>
<proteinExistence type="predicted"/>
<accession>A0A8H5UJL1</accession>
<reference evidence="1 2" key="2">
    <citation type="submission" date="2020-05" db="EMBL/GenBank/DDBJ databases">
        <title>Identification and distribution of gene clusters putatively required for synthesis of sphingolipid metabolism inhibitors in phylogenetically diverse species of the filamentous fungus Fusarium.</title>
        <authorList>
            <person name="Kim H.-S."/>
            <person name="Busman M."/>
            <person name="Brown D.W."/>
            <person name="Divon H."/>
            <person name="Uhlig S."/>
            <person name="Proctor R.H."/>
        </authorList>
    </citation>
    <scope>NUCLEOTIDE SEQUENCE [LARGE SCALE GENOMIC DNA]</scope>
    <source>
        <strain evidence="1 2">NRRL 25331</strain>
    </source>
</reference>
<keyword evidence="2" id="KW-1185">Reference proteome</keyword>
<comment type="caution">
    <text evidence="1">The sequence shown here is derived from an EMBL/GenBank/DDBJ whole genome shotgun (WGS) entry which is preliminary data.</text>
</comment>
<dbReference type="Proteomes" id="UP000572754">
    <property type="component" value="Unassembled WGS sequence"/>
</dbReference>